<dbReference type="OrthoDB" id="62952at2759"/>
<dbReference type="HOGENOM" id="CLU_069687_0_0_1"/>
<evidence type="ECO:0000313" key="3">
    <source>
        <dbReference type="EMBL" id="EEQ30927.1"/>
    </source>
</evidence>
<evidence type="ECO:0000256" key="1">
    <source>
        <dbReference type="SAM" id="MobiDB-lite"/>
    </source>
</evidence>
<dbReference type="Pfam" id="PF24864">
    <property type="entry name" value="DUF7730"/>
    <property type="match status" value="1"/>
</dbReference>
<dbReference type="OMA" id="YPRVRDH"/>
<evidence type="ECO:0000259" key="2">
    <source>
        <dbReference type="Pfam" id="PF24864"/>
    </source>
</evidence>
<dbReference type="EMBL" id="DS995703">
    <property type="protein sequence ID" value="EEQ30927.1"/>
    <property type="molecule type" value="Genomic_DNA"/>
</dbReference>
<gene>
    <name evidence="3" type="ORF">MCYG_03746</name>
</gene>
<proteinExistence type="predicted"/>
<dbReference type="Proteomes" id="UP000002035">
    <property type="component" value="Unassembled WGS sequence"/>
</dbReference>
<dbReference type="InterPro" id="IPR038883">
    <property type="entry name" value="AN11006-like"/>
</dbReference>
<dbReference type="GeneID" id="9229564"/>
<feature type="domain" description="DUF7730" evidence="2">
    <location>
        <begin position="74"/>
        <end position="144"/>
    </location>
</feature>
<sequence length="328" mass="38192">MSIADEGSIHTGQENTTEDAIPIPEPLVPQKTYFFRLPQHVRKEIYRYSVVPGKIFVRPFVSFHYIHDQRRLYTHQAPNMALFLACKKVYKEVSLVFYAENTFSILHPDVLLDISNEYPRVRDHLKHMHSIEVVFHHRDFQYLSGPFCDDLLAGSIALKRQDKQNCKEIDKLARNFLKHRARILGARIYTAGDSNVGRNTVPILPHAQDIKSMQDYLFGRTLTFLRQRLLISNLELKFMECNCPEGCCRLAGEILNWGARKTWTFDLPRSISVTGATEEERKQILETIARQRPSPEVVDLLLKYQYRRKSFTNRSIRGILKAIELTKM</sequence>
<dbReference type="eggNOG" id="ENOG502RKFD">
    <property type="taxonomic scope" value="Eukaryota"/>
</dbReference>
<dbReference type="PANTHER" id="PTHR42085:SF2">
    <property type="entry name" value="F-BOX DOMAIN-CONTAINING PROTEIN"/>
    <property type="match status" value="1"/>
</dbReference>
<dbReference type="InterPro" id="IPR056632">
    <property type="entry name" value="DUF7730"/>
</dbReference>
<dbReference type="PANTHER" id="PTHR42085">
    <property type="entry name" value="F-BOX DOMAIN-CONTAINING PROTEIN"/>
    <property type="match status" value="1"/>
</dbReference>
<reference evidence="4" key="1">
    <citation type="journal article" date="2012" name="MBio">
        <title>Comparative genome analysis of Trichophyton rubrum and related dermatophytes reveals candidate genes involved in infection.</title>
        <authorList>
            <person name="Martinez D.A."/>
            <person name="Oliver B.G."/>
            <person name="Graeser Y."/>
            <person name="Goldberg J.M."/>
            <person name="Li W."/>
            <person name="Martinez-Rossi N.M."/>
            <person name="Monod M."/>
            <person name="Shelest E."/>
            <person name="Barton R.C."/>
            <person name="Birch E."/>
            <person name="Brakhage A.A."/>
            <person name="Chen Z."/>
            <person name="Gurr S.J."/>
            <person name="Heiman D."/>
            <person name="Heitman J."/>
            <person name="Kosti I."/>
            <person name="Rossi A."/>
            <person name="Saif S."/>
            <person name="Samalova M."/>
            <person name="Saunders C.W."/>
            <person name="Shea T."/>
            <person name="Summerbell R.C."/>
            <person name="Xu J."/>
            <person name="Young S."/>
            <person name="Zeng Q."/>
            <person name="Birren B.W."/>
            <person name="Cuomo C.A."/>
            <person name="White T.C."/>
        </authorList>
    </citation>
    <scope>NUCLEOTIDE SEQUENCE [LARGE SCALE GENOMIC DNA]</scope>
    <source>
        <strain evidence="4">ATCC MYA-4605 / CBS 113480</strain>
    </source>
</reference>
<keyword evidence="4" id="KW-1185">Reference proteome</keyword>
<evidence type="ECO:0000313" key="4">
    <source>
        <dbReference type="Proteomes" id="UP000002035"/>
    </source>
</evidence>
<dbReference type="RefSeq" id="XP_002848240.1">
    <property type="nucleotide sequence ID" value="XM_002848194.1"/>
</dbReference>
<accession>C5FJR6</accession>
<feature type="region of interest" description="Disordered" evidence="1">
    <location>
        <begin position="1"/>
        <end position="23"/>
    </location>
</feature>
<dbReference type="AlphaFoldDB" id="C5FJR6"/>
<organism evidence="3 4">
    <name type="scientific">Arthroderma otae (strain ATCC MYA-4605 / CBS 113480)</name>
    <name type="common">Microsporum canis</name>
    <dbReference type="NCBI Taxonomy" id="554155"/>
    <lineage>
        <taxon>Eukaryota</taxon>
        <taxon>Fungi</taxon>
        <taxon>Dikarya</taxon>
        <taxon>Ascomycota</taxon>
        <taxon>Pezizomycotina</taxon>
        <taxon>Eurotiomycetes</taxon>
        <taxon>Eurotiomycetidae</taxon>
        <taxon>Onygenales</taxon>
        <taxon>Arthrodermataceae</taxon>
        <taxon>Microsporum</taxon>
    </lineage>
</organism>
<dbReference type="VEuPathDB" id="FungiDB:MCYG_03746"/>
<name>C5FJR6_ARTOC</name>
<protein>
    <recommendedName>
        <fullName evidence="2">DUF7730 domain-containing protein</fullName>
    </recommendedName>
</protein>